<feature type="compositionally biased region" description="Low complexity" evidence="2">
    <location>
        <begin position="578"/>
        <end position="588"/>
    </location>
</feature>
<feature type="compositionally biased region" description="Low complexity" evidence="2">
    <location>
        <begin position="479"/>
        <end position="490"/>
    </location>
</feature>
<evidence type="ECO:0008006" key="5">
    <source>
        <dbReference type="Google" id="ProtNLM"/>
    </source>
</evidence>
<evidence type="ECO:0000313" key="3">
    <source>
        <dbReference type="EMBL" id="QPG75454.1"/>
    </source>
</evidence>
<dbReference type="GO" id="GO:0010106">
    <property type="term" value="P:cellular response to iron ion starvation"/>
    <property type="evidence" value="ECO:0007669"/>
    <property type="project" value="InterPro"/>
</dbReference>
<feature type="region of interest" description="Disordered" evidence="2">
    <location>
        <begin position="1"/>
        <end position="50"/>
    </location>
</feature>
<dbReference type="Proteomes" id="UP000662931">
    <property type="component" value="Chromosome 3"/>
</dbReference>
<dbReference type="GO" id="GO:0006574">
    <property type="term" value="P:L-valine catabolic process"/>
    <property type="evidence" value="ECO:0007669"/>
    <property type="project" value="TreeGrafter"/>
</dbReference>
<feature type="compositionally biased region" description="Low complexity" evidence="2">
    <location>
        <begin position="192"/>
        <end position="207"/>
    </location>
</feature>
<dbReference type="GO" id="GO:0005739">
    <property type="term" value="C:mitochondrion"/>
    <property type="evidence" value="ECO:0007669"/>
    <property type="project" value="TreeGrafter"/>
</dbReference>
<dbReference type="GeneID" id="62196210"/>
<keyword evidence="4" id="KW-1185">Reference proteome</keyword>
<feature type="compositionally biased region" description="Low complexity" evidence="2">
    <location>
        <begin position="26"/>
        <end position="39"/>
    </location>
</feature>
<accession>A0A875S8N5</accession>
<dbReference type="PANTHER" id="PTHR43866">
    <property type="entry name" value="MALONATE-SEMIALDEHYDE DEHYDROGENASE"/>
    <property type="match status" value="1"/>
</dbReference>
<feature type="region of interest" description="Disordered" evidence="2">
    <location>
        <begin position="134"/>
        <end position="211"/>
    </location>
</feature>
<feature type="region of interest" description="Disordered" evidence="2">
    <location>
        <begin position="474"/>
        <end position="544"/>
    </location>
</feature>
<sequence length="626" mass="70614">MSRRVKPGKLEGDVFDNHTSSSHPRQGLTQLPTSSSSPSFDQHPTDPALSELTNLHSITDVPSSGDPDHFANDSMDANVTAAAAAATVVVEYPFPQAAQNIHKQNVTGVEEQQTDSLQYPTAQKHQPHVLLLPQQQQRKESQAQLQAQSQAQSQSELQSHSLQAHPGQQVNSPLDQFNPPSSLKFQQLREPQQQQQQQQQQQHQQQQVSHMPQVVPVPELSQHASSHHQHQNINDKLDSDASAYVLSPSNQSEAYDSTVNGTSESSVDIFPEGMGDPSEYLITPMIEEQMFDNVAVLKEFVKEFGRKNEFGIAIAHSNNKAIYFTCELGGTYREKKIKKSEIQSNDFQTLNSKKIGSKKIRCPFAMVANFSKKRHYWILKITENKHNHPKLNPLLNFPMLRKRSSQVNETIRHMYTSGDKPSVIQQKLRSLYPSLIIKREDIYNEVRILKKKRLVPTHNQMKKQKVKALIDGSSMENGQPLQQTSHQQQQEPHAFQNELHSQPSKLQQQQQQQQALQDQDGIAWSSDPYSNLPDPSKKDVDQQAAATAATAAAVAAVEAFKQGSNVHQRQQNHDQHQESSTQSGQSQQNFLQYQNTDPQCQYNYASVSPHVKDQRFNIDERLLGDN</sequence>
<dbReference type="GO" id="GO:0000981">
    <property type="term" value="F:DNA-binding transcription factor activity, RNA polymerase II-specific"/>
    <property type="evidence" value="ECO:0007669"/>
    <property type="project" value="InterPro"/>
</dbReference>
<comment type="similarity">
    <text evidence="1">Belongs to the aldehyde dehydrogenase family.</text>
</comment>
<name>A0A875S8N5_EENNA</name>
<evidence type="ECO:0000313" key="4">
    <source>
        <dbReference type="Proteomes" id="UP000662931"/>
    </source>
</evidence>
<dbReference type="GO" id="GO:0006210">
    <property type="term" value="P:thymine catabolic process"/>
    <property type="evidence" value="ECO:0007669"/>
    <property type="project" value="TreeGrafter"/>
</dbReference>
<gene>
    <name evidence="3" type="ORF">FOA43_002809</name>
</gene>
<reference evidence="3" key="1">
    <citation type="submission" date="2020-10" db="EMBL/GenBank/DDBJ databases">
        <authorList>
            <person name="Roach M.J.R."/>
        </authorList>
    </citation>
    <scope>NUCLEOTIDE SEQUENCE</scope>
    <source>
        <strain evidence="3">CBS 1945</strain>
    </source>
</reference>
<feature type="compositionally biased region" description="Polar residues" evidence="2">
    <location>
        <begin position="250"/>
        <end position="266"/>
    </location>
</feature>
<protein>
    <recommendedName>
        <fullName evidence="5">FAR1 domain-containing protein</fullName>
    </recommendedName>
</protein>
<dbReference type="InterPro" id="IPR010061">
    <property type="entry name" value="MeMal-semiAld_DH"/>
</dbReference>
<evidence type="ECO:0000256" key="1">
    <source>
        <dbReference type="ARBA" id="ARBA00009986"/>
    </source>
</evidence>
<dbReference type="GO" id="GO:0004491">
    <property type="term" value="F:methylmalonate-semialdehyde dehydrogenase (acylating, NAD) activity"/>
    <property type="evidence" value="ECO:0007669"/>
    <property type="project" value="InterPro"/>
</dbReference>
<dbReference type="GO" id="GO:0045944">
    <property type="term" value="P:positive regulation of transcription by RNA polymerase II"/>
    <property type="evidence" value="ECO:0007669"/>
    <property type="project" value="InterPro"/>
</dbReference>
<dbReference type="RefSeq" id="XP_038779019.1">
    <property type="nucleotide sequence ID" value="XM_038923091.1"/>
</dbReference>
<dbReference type="Pfam" id="PF08731">
    <property type="entry name" value="AFT"/>
    <property type="match status" value="1"/>
</dbReference>
<feature type="compositionally biased region" description="Low complexity" evidence="2">
    <location>
        <begin position="506"/>
        <end position="520"/>
    </location>
</feature>
<feature type="region of interest" description="Disordered" evidence="2">
    <location>
        <begin position="562"/>
        <end position="595"/>
    </location>
</feature>
<proteinExistence type="inferred from homology"/>
<evidence type="ECO:0000256" key="2">
    <source>
        <dbReference type="SAM" id="MobiDB-lite"/>
    </source>
</evidence>
<dbReference type="PANTHER" id="PTHR43866:SF3">
    <property type="entry name" value="METHYLMALONATE-SEMIALDEHYDE DEHYDROGENASE [ACYLATING], MITOCHONDRIAL"/>
    <property type="match status" value="1"/>
</dbReference>
<organism evidence="3 4">
    <name type="scientific">Eeniella nana</name>
    <name type="common">Yeast</name>
    <name type="synonym">Brettanomyces nanus</name>
    <dbReference type="NCBI Taxonomy" id="13502"/>
    <lineage>
        <taxon>Eukaryota</taxon>
        <taxon>Fungi</taxon>
        <taxon>Dikarya</taxon>
        <taxon>Ascomycota</taxon>
        <taxon>Saccharomycotina</taxon>
        <taxon>Pichiomycetes</taxon>
        <taxon>Pichiales</taxon>
        <taxon>Pichiaceae</taxon>
        <taxon>Brettanomyces</taxon>
    </lineage>
</organism>
<dbReference type="OrthoDB" id="16547at2759"/>
<dbReference type="AlphaFoldDB" id="A0A875S8N5"/>
<feature type="region of interest" description="Disordered" evidence="2">
    <location>
        <begin position="250"/>
        <end position="270"/>
    </location>
</feature>
<feature type="compositionally biased region" description="Low complexity" evidence="2">
    <location>
        <begin position="134"/>
        <end position="165"/>
    </location>
</feature>
<dbReference type="KEGG" id="bnn:FOA43_002809"/>
<dbReference type="InterPro" id="IPR014842">
    <property type="entry name" value="AFT"/>
</dbReference>
<feature type="compositionally biased region" description="Polar residues" evidence="2">
    <location>
        <begin position="166"/>
        <end position="191"/>
    </location>
</feature>
<dbReference type="EMBL" id="CP064814">
    <property type="protein sequence ID" value="QPG75454.1"/>
    <property type="molecule type" value="Genomic_DNA"/>
</dbReference>